<feature type="domain" description="ABC transmembrane type-1" evidence="12">
    <location>
        <begin position="964"/>
        <end position="1240"/>
    </location>
</feature>
<keyword evidence="3 10" id="KW-0812">Transmembrane</keyword>
<dbReference type="PROSITE" id="PS50893">
    <property type="entry name" value="ABC_TRANSPORTER_2"/>
    <property type="match status" value="2"/>
</dbReference>
<feature type="transmembrane region" description="Helical" evidence="10">
    <location>
        <begin position="477"/>
        <end position="499"/>
    </location>
</feature>
<dbReference type="SUPFAM" id="SSF52540">
    <property type="entry name" value="P-loop containing nucleoside triphosphate hydrolases"/>
    <property type="match status" value="2"/>
</dbReference>
<dbReference type="InterPro" id="IPR003593">
    <property type="entry name" value="AAA+_ATPase"/>
</dbReference>
<dbReference type="GO" id="GO:0140359">
    <property type="term" value="F:ABC-type transporter activity"/>
    <property type="evidence" value="ECO:0007669"/>
    <property type="project" value="InterPro"/>
</dbReference>
<gene>
    <name evidence="13" type="ORF">D9619_013131</name>
</gene>
<feature type="compositionally biased region" description="Low complexity" evidence="9">
    <location>
        <begin position="404"/>
        <end position="415"/>
    </location>
</feature>
<sequence>MNLNYSGGSQYVLSWPTFAGIVEPQRFQFNSLLIPISVAVFLFLLQVTQSSIEWLKFLRSNGLREREESAAPRDLPKDSGGLVILAFSFARLFICLALLVLSIITLQRHPRWVGKEDNWTGELQNPGTWMAITYLYASILAAVSLTRSKPAVRATRYNNLLLLTTLGVFVYRDIWPLATYDEGPQDVAEGSFLWAKIALLILSALIIPLFIPRRYVPVDPKDPMPVPNAEQTCSIFSRFIFSYMSPVIWAGYRTEHLEVEDMPPLMDTDYSKNLVKYSFPHIDPYKGAKRRHIFFGLMYIFSFEFLLMATALVAISVANYLSPLAIYRILRYLELGPDHNGLRPWFWIAVLFISCAGRTVGYTNYHFYATRVLVHAEAILTQLIYEHSLRIRLASENLDDNGSSEESSADGNSSNPKPTTADSHGTESNNIIGKINSLITVDLGNITQSRDFLFLFLAVPLQIILCIIFLYRVLGWSAIVGIGSLIILLPVPGYATKLLHDVQKRKMQLTDARVQKVSEAVGVLKMIKLFGWENKMSEQIQNARDAELAAVFKMKILSSLTVLFNSMIPTISMLVTYITYAAFLKQQLDPAIIFSTLTAFRTLSQQLYEISDNLTQTTQGKVSLDRVDDFLKSSELLDAFDTVTQAQNTAGTLDSPLRDDVIGFRNASFSWSLASASNNRPRRKFRLKVEGVLTFKPGCINLIVGPTGCGKTSMLMALLGEMHYMPIESDSWFNLPRDGGVAYAAQESWVQNDTIRNNILFGQACDDIRYQKVLKQTALDKDLELFDAGDNTEVGEKGITLSGGQKARVTLARAIYSQAKILLLDDILASLDVHTASWIVEACLKGDLVRGRTVILVTHNVALVSPIVQFVVSIGAGGAINAQETDIDRALMTDEVLAAEMELDKRVMENADKDAVHAPKESSPTAGKLILAEEVPKGRLSRRSMSMFFSSLGGRYPVLFFALWIAGFFISECFKAFQKWFLGFWGAQYESHDPSEVSVSYYVLVYSSIILGSIVLTNLSYCFYLYGTIRASRKINAALVASVLTSTVRWIDETPTSRIVTRFTQDLNAVDNALSQRLYVVTAYAVIMLTSLTVVVIFSPIFILPGLLVVSVGVMVGRIYLSSQLSAKREQSNAKSPVLAHFNAAIAGIVSIRAYAAQNSFKEEASKRIDKYSRISRTTYNLARWVATRIDFLGDLYNAALACYLVYWSSISSSNAGFSLNMATDLCSYILWSVLFFNDFIVQSNSLERIQGYIDIEHEPEATESGKPPAAWPTSGDLVVEGLSARYSRDGPSVLQGISFHIKSGERVGIVGRTGSGKSSLTLALLRGIITEGNIYFDSIPTSAINLDALRSNITIIPQMPELLSDTLRRNLDPFDQHDDAALNEALQSAGLFHVQDQLGEARITLDSNVTAGGGNLSVGEKQIVALARAMLRRSKLLILDEATSAIDYQTDNVIQTTLRHKLNSDVTVITVAHRLQTIMDADKIIVLDAGRLAEFDSPSVLLEKEDSLFKALVDGSADKAKLYEMVQEAAVYNAQ</sequence>
<dbReference type="CDD" id="cd18596">
    <property type="entry name" value="ABC_6TM_VMR1_D1_like"/>
    <property type="match status" value="1"/>
</dbReference>
<dbReference type="InterPro" id="IPR017871">
    <property type="entry name" value="ABC_transporter-like_CS"/>
</dbReference>
<dbReference type="Pfam" id="PF00005">
    <property type="entry name" value="ABC_tran"/>
    <property type="match status" value="2"/>
</dbReference>
<feature type="domain" description="ABC transporter" evidence="11">
    <location>
        <begin position="1278"/>
        <end position="1515"/>
    </location>
</feature>
<evidence type="ECO:0000256" key="7">
    <source>
        <dbReference type="ARBA" id="ARBA00022989"/>
    </source>
</evidence>
<keyword evidence="6" id="KW-0067">ATP-binding</keyword>
<comment type="caution">
    <text evidence="13">The sequence shown here is derived from an EMBL/GenBank/DDBJ whole genome shotgun (WGS) entry which is preliminary data.</text>
</comment>
<dbReference type="SUPFAM" id="SSF90123">
    <property type="entry name" value="ABC transporter transmembrane region"/>
    <property type="match status" value="2"/>
</dbReference>
<evidence type="ECO:0008006" key="15">
    <source>
        <dbReference type="Google" id="ProtNLM"/>
    </source>
</evidence>
<keyword evidence="5" id="KW-0547">Nucleotide-binding</keyword>
<organism evidence="13 14">
    <name type="scientific">Psilocybe cf. subviscida</name>
    <dbReference type="NCBI Taxonomy" id="2480587"/>
    <lineage>
        <taxon>Eukaryota</taxon>
        <taxon>Fungi</taxon>
        <taxon>Dikarya</taxon>
        <taxon>Basidiomycota</taxon>
        <taxon>Agaricomycotina</taxon>
        <taxon>Agaricomycetes</taxon>
        <taxon>Agaricomycetidae</taxon>
        <taxon>Agaricales</taxon>
        <taxon>Agaricineae</taxon>
        <taxon>Strophariaceae</taxon>
        <taxon>Psilocybe</taxon>
    </lineage>
</organism>
<feature type="transmembrane region" description="Helical" evidence="10">
    <location>
        <begin position="192"/>
        <end position="211"/>
    </location>
</feature>
<dbReference type="Pfam" id="PF00664">
    <property type="entry name" value="ABC_membrane"/>
    <property type="match status" value="2"/>
</dbReference>
<evidence type="ECO:0000256" key="1">
    <source>
        <dbReference type="ARBA" id="ARBA00004141"/>
    </source>
</evidence>
<keyword evidence="4" id="KW-0677">Repeat</keyword>
<dbReference type="FunFam" id="3.40.50.300:FF:000838">
    <property type="entry name" value="ABC multidrug transporter (Eurofung)"/>
    <property type="match status" value="1"/>
</dbReference>
<dbReference type="InterPro" id="IPR027417">
    <property type="entry name" value="P-loop_NTPase"/>
</dbReference>
<feature type="transmembrane region" description="Helical" evidence="10">
    <location>
        <begin position="947"/>
        <end position="970"/>
    </location>
</feature>
<dbReference type="PROSITE" id="PS50929">
    <property type="entry name" value="ABC_TM1F"/>
    <property type="match status" value="2"/>
</dbReference>
<evidence type="ECO:0000313" key="14">
    <source>
        <dbReference type="Proteomes" id="UP000567179"/>
    </source>
</evidence>
<evidence type="ECO:0000256" key="9">
    <source>
        <dbReference type="SAM" id="MobiDB-lite"/>
    </source>
</evidence>
<feature type="region of interest" description="Disordered" evidence="9">
    <location>
        <begin position="399"/>
        <end position="428"/>
    </location>
</feature>
<evidence type="ECO:0000259" key="11">
    <source>
        <dbReference type="PROSITE" id="PS50893"/>
    </source>
</evidence>
<evidence type="ECO:0000256" key="2">
    <source>
        <dbReference type="ARBA" id="ARBA00022448"/>
    </source>
</evidence>
<evidence type="ECO:0000256" key="3">
    <source>
        <dbReference type="ARBA" id="ARBA00022692"/>
    </source>
</evidence>
<dbReference type="SMART" id="SM00382">
    <property type="entry name" value="AAA"/>
    <property type="match status" value="2"/>
</dbReference>
<keyword evidence="2" id="KW-0813">Transport</keyword>
<dbReference type="Gene3D" id="3.40.50.300">
    <property type="entry name" value="P-loop containing nucleotide triphosphate hydrolases"/>
    <property type="match status" value="2"/>
</dbReference>
<dbReference type="GO" id="GO:0016887">
    <property type="term" value="F:ATP hydrolysis activity"/>
    <property type="evidence" value="ECO:0007669"/>
    <property type="project" value="InterPro"/>
</dbReference>
<evidence type="ECO:0000313" key="13">
    <source>
        <dbReference type="EMBL" id="KAF5317511.1"/>
    </source>
</evidence>
<reference evidence="13 14" key="1">
    <citation type="journal article" date="2020" name="ISME J.">
        <title>Uncovering the hidden diversity of litter-decomposition mechanisms in mushroom-forming fungi.</title>
        <authorList>
            <person name="Floudas D."/>
            <person name="Bentzer J."/>
            <person name="Ahren D."/>
            <person name="Johansson T."/>
            <person name="Persson P."/>
            <person name="Tunlid A."/>
        </authorList>
    </citation>
    <scope>NUCLEOTIDE SEQUENCE [LARGE SCALE GENOMIC DNA]</scope>
    <source>
        <strain evidence="13 14">CBS 101986</strain>
    </source>
</reference>
<feature type="transmembrane region" description="Helical" evidence="10">
    <location>
        <begin position="32"/>
        <end position="55"/>
    </location>
</feature>
<dbReference type="PANTHER" id="PTHR24223:SF356">
    <property type="entry name" value="ATP-BINDING CASSETTE TRANSPORTER ABC4"/>
    <property type="match status" value="1"/>
</dbReference>
<feature type="domain" description="ABC transmembrane type-1" evidence="12">
    <location>
        <begin position="306"/>
        <end position="619"/>
    </location>
</feature>
<dbReference type="InterPro" id="IPR036640">
    <property type="entry name" value="ABC1_TM_sf"/>
</dbReference>
<keyword evidence="14" id="KW-1185">Reference proteome</keyword>
<protein>
    <recommendedName>
        <fullName evidence="15">P-loop containing nucleoside triphosphate hydrolase protein</fullName>
    </recommendedName>
</protein>
<feature type="transmembrane region" description="Helical" evidence="10">
    <location>
        <begin position="82"/>
        <end position="106"/>
    </location>
</feature>
<feature type="transmembrane region" description="Helical" evidence="10">
    <location>
        <begin position="157"/>
        <end position="172"/>
    </location>
</feature>
<dbReference type="CDD" id="cd03244">
    <property type="entry name" value="ABCC_MRP_domain2"/>
    <property type="match status" value="1"/>
</dbReference>
<feature type="transmembrane region" description="Helical" evidence="10">
    <location>
        <begin position="1001"/>
        <end position="1026"/>
    </location>
</feature>
<feature type="transmembrane region" description="Helical" evidence="10">
    <location>
        <begin position="1103"/>
        <end position="1121"/>
    </location>
</feature>
<feature type="compositionally biased region" description="Polar residues" evidence="9">
    <location>
        <begin position="416"/>
        <end position="428"/>
    </location>
</feature>
<feature type="transmembrane region" description="Helical" evidence="10">
    <location>
        <begin position="562"/>
        <end position="583"/>
    </location>
</feature>
<evidence type="ECO:0000256" key="4">
    <source>
        <dbReference type="ARBA" id="ARBA00022737"/>
    </source>
</evidence>
<dbReference type="GO" id="GO:0016020">
    <property type="term" value="C:membrane"/>
    <property type="evidence" value="ECO:0007669"/>
    <property type="project" value="UniProtKB-SubCell"/>
</dbReference>
<feature type="transmembrane region" description="Helical" evidence="10">
    <location>
        <begin position="452"/>
        <end position="471"/>
    </location>
</feature>
<keyword evidence="7 10" id="KW-1133">Transmembrane helix</keyword>
<dbReference type="FunFam" id="1.20.1560.10:FF:000013">
    <property type="entry name" value="ABC transporter C family member 2"/>
    <property type="match status" value="1"/>
</dbReference>
<dbReference type="InterPro" id="IPR011527">
    <property type="entry name" value="ABC1_TM_dom"/>
</dbReference>
<comment type="subcellular location">
    <subcellularLocation>
        <location evidence="1">Membrane</location>
        <topology evidence="1">Multi-pass membrane protein</topology>
    </subcellularLocation>
</comment>
<dbReference type="EMBL" id="JAACJJ010000033">
    <property type="protein sequence ID" value="KAF5317511.1"/>
    <property type="molecule type" value="Genomic_DNA"/>
</dbReference>
<feature type="transmembrane region" description="Helical" evidence="10">
    <location>
        <begin position="861"/>
        <end position="882"/>
    </location>
</feature>
<accession>A0A8H5B6H0</accession>
<evidence type="ECO:0000256" key="5">
    <source>
        <dbReference type="ARBA" id="ARBA00022741"/>
    </source>
</evidence>
<dbReference type="Gene3D" id="1.20.1560.10">
    <property type="entry name" value="ABC transporter type 1, transmembrane domain"/>
    <property type="match status" value="2"/>
</dbReference>
<dbReference type="CDD" id="cd18604">
    <property type="entry name" value="ABC_6TM_VMR1_D2_like"/>
    <property type="match status" value="1"/>
</dbReference>
<dbReference type="InterPro" id="IPR050173">
    <property type="entry name" value="ABC_transporter_C-like"/>
</dbReference>
<dbReference type="OrthoDB" id="6500128at2759"/>
<evidence type="ECO:0000256" key="10">
    <source>
        <dbReference type="SAM" id="Phobius"/>
    </source>
</evidence>
<dbReference type="PANTHER" id="PTHR24223">
    <property type="entry name" value="ATP-BINDING CASSETTE SUB-FAMILY C"/>
    <property type="match status" value="1"/>
</dbReference>
<feature type="transmembrane region" description="Helical" evidence="10">
    <location>
        <begin position="342"/>
        <end position="361"/>
    </location>
</feature>
<proteinExistence type="predicted"/>
<dbReference type="Proteomes" id="UP000567179">
    <property type="component" value="Unassembled WGS sequence"/>
</dbReference>
<evidence type="ECO:0000256" key="8">
    <source>
        <dbReference type="ARBA" id="ARBA00023136"/>
    </source>
</evidence>
<feature type="domain" description="ABC transporter" evidence="11">
    <location>
        <begin position="662"/>
        <end position="901"/>
    </location>
</feature>
<dbReference type="PROSITE" id="PS00211">
    <property type="entry name" value="ABC_TRANSPORTER_1"/>
    <property type="match status" value="1"/>
</dbReference>
<dbReference type="GO" id="GO:0005524">
    <property type="term" value="F:ATP binding"/>
    <property type="evidence" value="ECO:0007669"/>
    <property type="project" value="UniProtKB-KW"/>
</dbReference>
<evidence type="ECO:0000259" key="12">
    <source>
        <dbReference type="PROSITE" id="PS50929"/>
    </source>
</evidence>
<keyword evidence="8 10" id="KW-0472">Membrane</keyword>
<name>A0A8H5B6H0_9AGAR</name>
<dbReference type="InterPro" id="IPR003439">
    <property type="entry name" value="ABC_transporter-like_ATP-bd"/>
</dbReference>
<evidence type="ECO:0000256" key="6">
    <source>
        <dbReference type="ARBA" id="ARBA00022840"/>
    </source>
</evidence>
<dbReference type="CDD" id="cd03250">
    <property type="entry name" value="ABCC_MRP_domain1"/>
    <property type="match status" value="1"/>
</dbReference>
<feature type="transmembrane region" description="Helical" evidence="10">
    <location>
        <begin position="293"/>
        <end position="322"/>
    </location>
</feature>